<gene>
    <name evidence="5" type="ORF">Azoinq_10955</name>
</gene>
<keyword evidence="6" id="KW-1185">Reference proteome</keyword>
<evidence type="ECO:0000313" key="5">
    <source>
        <dbReference type="EMBL" id="QWT50534.1"/>
    </source>
</evidence>
<dbReference type="GO" id="GO:0003677">
    <property type="term" value="F:DNA binding"/>
    <property type="evidence" value="ECO:0007669"/>
    <property type="project" value="UniProtKB-KW"/>
</dbReference>
<dbReference type="PROSITE" id="PS50995">
    <property type="entry name" value="HTH_MARR_2"/>
    <property type="match status" value="1"/>
</dbReference>
<name>A0A975SR98_9RHOO</name>
<evidence type="ECO:0000256" key="2">
    <source>
        <dbReference type="ARBA" id="ARBA00023125"/>
    </source>
</evidence>
<evidence type="ECO:0000256" key="3">
    <source>
        <dbReference type="ARBA" id="ARBA00023163"/>
    </source>
</evidence>
<keyword evidence="1" id="KW-0805">Transcription regulation</keyword>
<evidence type="ECO:0000313" key="6">
    <source>
        <dbReference type="Proteomes" id="UP000683428"/>
    </source>
</evidence>
<accession>A0A975SR98</accession>
<dbReference type="Proteomes" id="UP000683428">
    <property type="component" value="Chromosome"/>
</dbReference>
<evidence type="ECO:0000259" key="4">
    <source>
        <dbReference type="PROSITE" id="PS50995"/>
    </source>
</evidence>
<protein>
    <submittedName>
        <fullName evidence="5">MarR family transcriptional regulator</fullName>
    </submittedName>
</protein>
<sequence length="169" mass="18781">MTFSPMPDSEPLYTPETYTLDDSIGYLLSSVKNRLVQSMDAEMADLGMTGAQLPILMSLAHGRAKTAADLCRCMNYDTGSMTRMLDRLEEKGIIARERSATDRRIIHLKLTPAGRDIYPALVNKIIRVLSLHLQGFSAEELDLFRDFLRRMLANGAAAANGELPHDPNP</sequence>
<dbReference type="EMBL" id="CP064782">
    <property type="protein sequence ID" value="QWT50534.1"/>
    <property type="molecule type" value="Genomic_DNA"/>
</dbReference>
<evidence type="ECO:0000256" key="1">
    <source>
        <dbReference type="ARBA" id="ARBA00023015"/>
    </source>
</evidence>
<proteinExistence type="predicted"/>
<dbReference type="PANTHER" id="PTHR42756">
    <property type="entry name" value="TRANSCRIPTIONAL REGULATOR, MARR"/>
    <property type="match status" value="1"/>
</dbReference>
<feature type="domain" description="HTH marR-type" evidence="4">
    <location>
        <begin position="21"/>
        <end position="153"/>
    </location>
</feature>
<dbReference type="KEGG" id="aiq:Azoinq_10955"/>
<dbReference type="AlphaFoldDB" id="A0A975SR98"/>
<organism evidence="5 6">
    <name type="scientific">Azospira inquinata</name>
    <dbReference type="NCBI Taxonomy" id="2785627"/>
    <lineage>
        <taxon>Bacteria</taxon>
        <taxon>Pseudomonadati</taxon>
        <taxon>Pseudomonadota</taxon>
        <taxon>Betaproteobacteria</taxon>
        <taxon>Rhodocyclales</taxon>
        <taxon>Rhodocyclaceae</taxon>
        <taxon>Azospira</taxon>
    </lineage>
</organism>
<reference evidence="5" key="1">
    <citation type="submission" date="2020-11" db="EMBL/GenBank/DDBJ databases">
        <title>Azospira inquinata sp. nov.</title>
        <authorList>
            <person name="Moe W.M."/>
            <person name="Mikes M.C."/>
        </authorList>
    </citation>
    <scope>NUCLEOTIDE SEQUENCE</scope>
    <source>
        <strain evidence="5">Azo-3</strain>
    </source>
</reference>
<dbReference type="Pfam" id="PF12802">
    <property type="entry name" value="MarR_2"/>
    <property type="match status" value="1"/>
</dbReference>
<dbReference type="PANTHER" id="PTHR42756:SF1">
    <property type="entry name" value="TRANSCRIPTIONAL REPRESSOR OF EMRAB OPERON"/>
    <property type="match status" value="1"/>
</dbReference>
<keyword evidence="3" id="KW-0804">Transcription</keyword>
<dbReference type="GO" id="GO:0003700">
    <property type="term" value="F:DNA-binding transcription factor activity"/>
    <property type="evidence" value="ECO:0007669"/>
    <property type="project" value="InterPro"/>
</dbReference>
<keyword evidence="2" id="KW-0238">DNA-binding</keyword>
<dbReference type="InterPro" id="IPR000835">
    <property type="entry name" value="HTH_MarR-typ"/>
</dbReference>
<dbReference type="SMART" id="SM00347">
    <property type="entry name" value="HTH_MARR"/>
    <property type="match status" value="1"/>
</dbReference>